<dbReference type="GO" id="GO:0036243">
    <property type="term" value="F:succinate-semialdehyde dehydrogenase (NADP+) activity"/>
    <property type="evidence" value="ECO:0007669"/>
    <property type="project" value="UniProtKB-EC"/>
</dbReference>
<dbReference type="Pfam" id="PF00171">
    <property type="entry name" value="Aldedh"/>
    <property type="match status" value="1"/>
</dbReference>
<name>A0A2X3BSR1_9ACTO</name>
<dbReference type="InterPro" id="IPR016162">
    <property type="entry name" value="Ald_DH_N"/>
</dbReference>
<feature type="domain" description="Aldehyde dehydrogenase" evidence="2">
    <location>
        <begin position="51"/>
        <end position="240"/>
    </location>
</feature>
<evidence type="ECO:0000259" key="2">
    <source>
        <dbReference type="Pfam" id="PF00171"/>
    </source>
</evidence>
<dbReference type="PANTHER" id="PTHR11699">
    <property type="entry name" value="ALDEHYDE DEHYDROGENASE-RELATED"/>
    <property type="match status" value="1"/>
</dbReference>
<keyword evidence="1 3" id="KW-0560">Oxidoreductase</keyword>
<dbReference type="AlphaFoldDB" id="A0A2X3BSR1"/>
<sequence>MSDTETETIYPSASAEAQARQMQQRCEASFRHVVSDLERAVGLPEGRPLRTVKSPFTGMDTLGVPQATLADLDQAIVRARAAGRRWGNAPAATRARFLYKLHDLLWEYSDEILDVIQWETGKSRYHAYDEIQDIALNCRYYARILSRAVREERRRGAFPGVTRTFVMYEPKGVVGVIAPWNYPLSMGITDAIAALAAGNAIVTKPDSNTPLSVVIGKVLMMKAGLDPDLFILVPGRGSELELHSSSRSTHDVYRFYCYRSSYCQAIG</sequence>
<dbReference type="EMBL" id="UASJ01000020">
    <property type="protein sequence ID" value="SQC02426.1"/>
    <property type="molecule type" value="Genomic_DNA"/>
</dbReference>
<organism evidence="3 4">
    <name type="scientific">Mobiluncus curtisii</name>
    <dbReference type="NCBI Taxonomy" id="2051"/>
    <lineage>
        <taxon>Bacteria</taxon>
        <taxon>Bacillati</taxon>
        <taxon>Actinomycetota</taxon>
        <taxon>Actinomycetes</taxon>
        <taxon>Actinomycetales</taxon>
        <taxon>Actinomycetaceae</taxon>
        <taxon>Mobiluncus</taxon>
    </lineage>
</organism>
<protein>
    <submittedName>
        <fullName evidence="3">Succinate-semialdehyde dehydrogenase [NADP(+)] 2</fullName>
        <ecNumber evidence="3">1.2.1.79</ecNumber>
    </submittedName>
</protein>
<reference evidence="3 4" key="1">
    <citation type="submission" date="2018-06" db="EMBL/GenBank/DDBJ databases">
        <authorList>
            <consortium name="Pathogen Informatics"/>
            <person name="Doyle S."/>
        </authorList>
    </citation>
    <scope>NUCLEOTIDE SEQUENCE [LARGE SCALE GENOMIC DNA]</scope>
    <source>
        <strain evidence="3 4">NCTC11820</strain>
    </source>
</reference>
<dbReference type="Gene3D" id="3.40.605.10">
    <property type="entry name" value="Aldehyde Dehydrogenase, Chain A, domain 1"/>
    <property type="match status" value="1"/>
</dbReference>
<proteinExistence type="predicted"/>
<evidence type="ECO:0000256" key="1">
    <source>
        <dbReference type="ARBA" id="ARBA00023002"/>
    </source>
</evidence>
<dbReference type="SUPFAM" id="SSF53720">
    <property type="entry name" value="ALDH-like"/>
    <property type="match status" value="1"/>
</dbReference>
<evidence type="ECO:0000313" key="3">
    <source>
        <dbReference type="EMBL" id="SQC02426.1"/>
    </source>
</evidence>
<dbReference type="Proteomes" id="UP000250245">
    <property type="component" value="Unassembled WGS sequence"/>
</dbReference>
<dbReference type="InterPro" id="IPR015590">
    <property type="entry name" value="Aldehyde_DH_dom"/>
</dbReference>
<dbReference type="InterPro" id="IPR016161">
    <property type="entry name" value="Ald_DH/histidinol_DH"/>
</dbReference>
<dbReference type="EC" id="1.2.1.79" evidence="3"/>
<gene>
    <name evidence="3" type="primary">gabD2_5</name>
    <name evidence="3" type="ORF">NCTC11820_02318</name>
</gene>
<evidence type="ECO:0000313" key="4">
    <source>
        <dbReference type="Proteomes" id="UP000250245"/>
    </source>
</evidence>
<accession>A0A2X3BSR1</accession>